<comment type="caution">
    <text evidence="1">The sequence shown here is derived from an EMBL/GenBank/DDBJ whole genome shotgun (WGS) entry which is preliminary data.</text>
</comment>
<dbReference type="SUPFAM" id="SSF51905">
    <property type="entry name" value="FAD/NAD(P)-binding domain"/>
    <property type="match status" value="1"/>
</dbReference>
<dbReference type="Proteomes" id="UP000217838">
    <property type="component" value="Unassembled WGS sequence"/>
</dbReference>
<dbReference type="EMBL" id="NVUU01000021">
    <property type="protein sequence ID" value="PCI95385.1"/>
    <property type="molecule type" value="Genomic_DNA"/>
</dbReference>
<evidence type="ECO:0000313" key="1">
    <source>
        <dbReference type="EMBL" id="PCI95385.1"/>
    </source>
</evidence>
<accession>A0A2A4YM42</accession>
<organism evidence="1 2">
    <name type="scientific">Aerophobetes bacterium</name>
    <dbReference type="NCBI Taxonomy" id="2030807"/>
    <lineage>
        <taxon>Bacteria</taxon>
        <taxon>Candidatus Aerophobota</taxon>
    </lineage>
</organism>
<name>A0A2A4YM42_UNCAE</name>
<proteinExistence type="predicted"/>
<evidence type="ECO:0008006" key="3">
    <source>
        <dbReference type="Google" id="ProtNLM"/>
    </source>
</evidence>
<evidence type="ECO:0000313" key="2">
    <source>
        <dbReference type="Proteomes" id="UP000217838"/>
    </source>
</evidence>
<sequence length="403" mass="45048">MSVRSNNIAYKADAVFVGGGPVGLFTAAQIKAINPDAKVTVVERYSEYKRKHVLIIDSASLSGMTDHPELKKFAETIKKSNTIATSKIESDLKNIALELGVKIIHEKVEDPSKLCKKFKNAKVIFGTDGAHSIIRKKIFGGEKSVRETISHIAEVKYLTTGEGHRTKKILKSSIKHYSHRWVTEHVGKKNAKGKTSITIRLALSKREFEILKGSGRATFKDPLNLNSDEDKKLIPKKLLSTINKWHSIKKKLYNETAEDVKITATSLDVYKSKEIVTKKNNITYALVGDSAFGVPFFRSLNNGLLCATKAAKEFAPKLTLKENDLTEASDKYKSYVTSLAKTQIMRAKIKGSVLSIYFSAIRIVSGITHLPLKEKIIDFFVKIIYQINFLVNSITSFYSTRTE</sequence>
<protein>
    <recommendedName>
        <fullName evidence="3">FAD-binding domain-containing protein</fullName>
    </recommendedName>
</protein>
<dbReference type="InterPro" id="IPR036188">
    <property type="entry name" value="FAD/NAD-bd_sf"/>
</dbReference>
<dbReference type="Gene3D" id="3.50.50.60">
    <property type="entry name" value="FAD/NAD(P)-binding domain"/>
    <property type="match status" value="2"/>
</dbReference>
<gene>
    <name evidence="1" type="ORF">COB11_02395</name>
</gene>
<reference evidence="2" key="1">
    <citation type="submission" date="2017-08" db="EMBL/GenBank/DDBJ databases">
        <title>A dynamic microbial community with high functional redundancy inhabits the cold, oxic subseafloor aquifer.</title>
        <authorList>
            <person name="Tully B.J."/>
            <person name="Wheat C.G."/>
            <person name="Glazer B.T."/>
            <person name="Huber J.A."/>
        </authorList>
    </citation>
    <scope>NUCLEOTIDE SEQUENCE [LARGE SCALE GENOMIC DNA]</scope>
</reference>
<dbReference type="AlphaFoldDB" id="A0A2A4YM42"/>